<comment type="catalytic activity">
    <reaction evidence="14 15 17">
        <text>guanosine(37) in tRNA + S-adenosyl-L-methionine = N(1)-methylguanosine(37) in tRNA + S-adenosyl-L-homocysteine + H(+)</text>
        <dbReference type="Rhea" id="RHEA:36899"/>
        <dbReference type="Rhea" id="RHEA-COMP:10145"/>
        <dbReference type="Rhea" id="RHEA-COMP:10147"/>
        <dbReference type="ChEBI" id="CHEBI:15378"/>
        <dbReference type="ChEBI" id="CHEBI:57856"/>
        <dbReference type="ChEBI" id="CHEBI:59789"/>
        <dbReference type="ChEBI" id="CHEBI:73542"/>
        <dbReference type="ChEBI" id="CHEBI:74269"/>
        <dbReference type="EC" id="2.1.1.228"/>
    </reaction>
</comment>
<evidence type="ECO:0000256" key="11">
    <source>
        <dbReference type="ARBA" id="ARBA00022694"/>
    </source>
</evidence>
<name>A0A1G2F179_9BACT</name>
<evidence type="ECO:0000256" key="1">
    <source>
        <dbReference type="ARBA" id="ARBA00002634"/>
    </source>
</evidence>
<evidence type="ECO:0000256" key="13">
    <source>
        <dbReference type="ARBA" id="ARBA00033392"/>
    </source>
</evidence>
<evidence type="ECO:0000256" key="10">
    <source>
        <dbReference type="ARBA" id="ARBA00022691"/>
    </source>
</evidence>
<gene>
    <name evidence="15" type="primary">trmD</name>
    <name evidence="19" type="ORF">A2V69_00340</name>
</gene>
<reference evidence="19 20" key="1">
    <citation type="journal article" date="2016" name="Nat. Commun.">
        <title>Thousands of microbial genomes shed light on interconnected biogeochemical processes in an aquifer system.</title>
        <authorList>
            <person name="Anantharaman K."/>
            <person name="Brown C.T."/>
            <person name="Hug L.A."/>
            <person name="Sharon I."/>
            <person name="Castelle C.J."/>
            <person name="Probst A.J."/>
            <person name="Thomas B.C."/>
            <person name="Singh A."/>
            <person name="Wilkins M.J."/>
            <person name="Karaoz U."/>
            <person name="Brodie E.L."/>
            <person name="Williams K.H."/>
            <person name="Hubbard S.S."/>
            <person name="Banfield J.F."/>
        </authorList>
    </citation>
    <scope>NUCLEOTIDE SEQUENCE [LARGE SCALE GENOMIC DNA]</scope>
</reference>
<dbReference type="CDD" id="cd18080">
    <property type="entry name" value="TrmD-like"/>
    <property type="match status" value="1"/>
</dbReference>
<dbReference type="EC" id="2.1.1.228" evidence="5 15"/>
<proteinExistence type="inferred from homology"/>
<evidence type="ECO:0000256" key="16">
    <source>
        <dbReference type="PIRSR" id="PIRSR000386-1"/>
    </source>
</evidence>
<comment type="subcellular location">
    <subcellularLocation>
        <location evidence="2 15 17">Cytoplasm</location>
    </subcellularLocation>
</comment>
<comment type="subunit">
    <text evidence="4 15 17">Homodimer.</text>
</comment>
<dbReference type="GO" id="GO:0002939">
    <property type="term" value="P:tRNA N1-guanine methylation"/>
    <property type="evidence" value="ECO:0007669"/>
    <property type="project" value="TreeGrafter"/>
</dbReference>
<dbReference type="SUPFAM" id="SSF75217">
    <property type="entry name" value="alpha/beta knot"/>
    <property type="match status" value="1"/>
</dbReference>
<dbReference type="InterPro" id="IPR029026">
    <property type="entry name" value="tRNA_m1G_MTases_N"/>
</dbReference>
<dbReference type="PANTHER" id="PTHR46417:SF1">
    <property type="entry name" value="TRNA (GUANINE-N(1)-)-METHYLTRANSFERASE"/>
    <property type="match status" value="1"/>
</dbReference>
<dbReference type="InterPro" id="IPR023148">
    <property type="entry name" value="tRNA_m1G_MeTrfase_C_sf"/>
</dbReference>
<keyword evidence="10 15" id="KW-0949">S-adenosyl-L-methionine</keyword>
<evidence type="ECO:0000256" key="9">
    <source>
        <dbReference type="ARBA" id="ARBA00022679"/>
    </source>
</evidence>
<comment type="similarity">
    <text evidence="3 15 17">Belongs to the RNA methyltransferase TrmD family.</text>
</comment>
<dbReference type="NCBIfam" id="TIGR00088">
    <property type="entry name" value="trmD"/>
    <property type="match status" value="1"/>
</dbReference>
<dbReference type="Pfam" id="PF01746">
    <property type="entry name" value="tRNA_m1G_MT"/>
    <property type="match status" value="1"/>
</dbReference>
<dbReference type="Proteomes" id="UP000177810">
    <property type="component" value="Unassembled WGS sequence"/>
</dbReference>
<evidence type="ECO:0000256" key="8">
    <source>
        <dbReference type="ARBA" id="ARBA00022603"/>
    </source>
</evidence>
<keyword evidence="7 15" id="KW-0963">Cytoplasm</keyword>
<dbReference type="InterPro" id="IPR029028">
    <property type="entry name" value="Alpha/beta_knot_MTases"/>
</dbReference>
<evidence type="ECO:0000259" key="18">
    <source>
        <dbReference type="Pfam" id="PF01746"/>
    </source>
</evidence>
<dbReference type="STRING" id="1801990.A2V69_00340"/>
<keyword evidence="11 15" id="KW-0819">tRNA processing</keyword>
<evidence type="ECO:0000256" key="14">
    <source>
        <dbReference type="ARBA" id="ARBA00047783"/>
    </source>
</evidence>
<sequence length="224" mass="26066">MKFDIITIFPKIFDSYFNESIIKRAQNKKLVKINIHNLRDYTIDKHKTIDDKPYGGGPGMVMMVEPIYKTIKKIKNQKSKIKIKEKIILFSPKGKKFDQKMAKRFAKLDRLIMICGRYEGVDERVAEYIADEEVSVGDYVLTGGEIPAMIVIDAVTRLIPGVIAKESLKEESFSFSKEKLLREEQYEYPQYTRPESFVINGKKRVVPKVLLSGNHKKIEEWRKK</sequence>
<dbReference type="NCBIfam" id="NF000648">
    <property type="entry name" value="PRK00026.1"/>
    <property type="match status" value="1"/>
</dbReference>
<evidence type="ECO:0000256" key="12">
    <source>
        <dbReference type="ARBA" id="ARBA00029736"/>
    </source>
</evidence>
<dbReference type="PANTHER" id="PTHR46417">
    <property type="entry name" value="TRNA (GUANINE-N(1)-)-METHYLTRANSFERASE"/>
    <property type="match status" value="1"/>
</dbReference>
<accession>A0A1G2F179</accession>
<keyword evidence="9 15" id="KW-0808">Transferase</keyword>
<feature type="domain" description="tRNA methyltransferase TRMD/TRM10-type" evidence="18">
    <location>
        <begin position="1"/>
        <end position="224"/>
    </location>
</feature>
<dbReference type="GO" id="GO:0052906">
    <property type="term" value="F:tRNA (guanine(37)-N1)-methyltransferase activity"/>
    <property type="evidence" value="ECO:0007669"/>
    <property type="project" value="UniProtKB-UniRule"/>
</dbReference>
<dbReference type="FunFam" id="3.40.1280.10:FF:000001">
    <property type="entry name" value="tRNA (guanine-N(1)-)-methyltransferase"/>
    <property type="match status" value="1"/>
</dbReference>
<dbReference type="InterPro" id="IPR016009">
    <property type="entry name" value="tRNA_MeTrfase_TRMD/TRM10"/>
</dbReference>
<feature type="binding site" evidence="15 16">
    <location>
        <position position="116"/>
    </location>
    <ligand>
        <name>S-adenosyl-L-methionine</name>
        <dbReference type="ChEBI" id="CHEBI:59789"/>
    </ligand>
</feature>
<evidence type="ECO:0000256" key="15">
    <source>
        <dbReference type="HAMAP-Rule" id="MF_00605"/>
    </source>
</evidence>
<evidence type="ECO:0000256" key="6">
    <source>
        <dbReference type="ARBA" id="ARBA00014679"/>
    </source>
</evidence>
<organism evidence="19 20">
    <name type="scientific">Candidatus Portnoybacteria bacterium RBG_13_40_8</name>
    <dbReference type="NCBI Taxonomy" id="1801990"/>
    <lineage>
        <taxon>Bacteria</taxon>
        <taxon>Candidatus Portnoyibacteriota</taxon>
    </lineage>
</organism>
<evidence type="ECO:0000256" key="17">
    <source>
        <dbReference type="RuleBase" id="RU003464"/>
    </source>
</evidence>
<evidence type="ECO:0000313" key="19">
    <source>
        <dbReference type="EMBL" id="OGZ31779.1"/>
    </source>
</evidence>
<comment type="function">
    <text evidence="1 15 17">Specifically methylates guanosine-37 in various tRNAs.</text>
</comment>
<keyword evidence="8 15" id="KW-0489">Methyltransferase</keyword>
<evidence type="ECO:0000313" key="20">
    <source>
        <dbReference type="Proteomes" id="UP000177810"/>
    </source>
</evidence>
<protein>
    <recommendedName>
        <fullName evidence="6 15">tRNA (guanine-N(1)-)-methyltransferase</fullName>
        <ecNumber evidence="5 15">2.1.1.228</ecNumber>
    </recommendedName>
    <alternativeName>
        <fullName evidence="12 15">M1G-methyltransferase</fullName>
    </alternativeName>
    <alternativeName>
        <fullName evidence="13 15">tRNA [GM37] methyltransferase</fullName>
    </alternativeName>
</protein>
<dbReference type="InterPro" id="IPR002649">
    <property type="entry name" value="tRNA_m1G_MeTrfase_TrmD"/>
</dbReference>
<dbReference type="GO" id="GO:0005829">
    <property type="term" value="C:cytosol"/>
    <property type="evidence" value="ECO:0007669"/>
    <property type="project" value="TreeGrafter"/>
</dbReference>
<dbReference type="Gene3D" id="3.40.1280.10">
    <property type="match status" value="1"/>
</dbReference>
<feature type="binding site" evidence="15 16">
    <location>
        <begin position="136"/>
        <end position="141"/>
    </location>
    <ligand>
        <name>S-adenosyl-L-methionine</name>
        <dbReference type="ChEBI" id="CHEBI:59789"/>
    </ligand>
</feature>
<evidence type="ECO:0000256" key="4">
    <source>
        <dbReference type="ARBA" id="ARBA00011738"/>
    </source>
</evidence>
<dbReference type="PIRSF" id="PIRSF000386">
    <property type="entry name" value="tRNA_mtase"/>
    <property type="match status" value="1"/>
</dbReference>
<evidence type="ECO:0000256" key="3">
    <source>
        <dbReference type="ARBA" id="ARBA00007630"/>
    </source>
</evidence>
<evidence type="ECO:0000256" key="5">
    <source>
        <dbReference type="ARBA" id="ARBA00012807"/>
    </source>
</evidence>
<dbReference type="EMBL" id="MHMT01000033">
    <property type="protein sequence ID" value="OGZ31779.1"/>
    <property type="molecule type" value="Genomic_DNA"/>
</dbReference>
<dbReference type="Gene3D" id="1.10.1270.20">
    <property type="entry name" value="tRNA(m1g37)methyltransferase, domain 2"/>
    <property type="match status" value="1"/>
</dbReference>
<comment type="caution">
    <text evidence="19">The sequence shown here is derived from an EMBL/GenBank/DDBJ whole genome shotgun (WGS) entry which is preliminary data.</text>
</comment>
<dbReference type="AlphaFoldDB" id="A0A1G2F179"/>
<evidence type="ECO:0000256" key="2">
    <source>
        <dbReference type="ARBA" id="ARBA00004496"/>
    </source>
</evidence>
<evidence type="ECO:0000256" key="7">
    <source>
        <dbReference type="ARBA" id="ARBA00022490"/>
    </source>
</evidence>
<dbReference type="HAMAP" id="MF_00605">
    <property type="entry name" value="TrmD"/>
    <property type="match status" value="1"/>
</dbReference>